<dbReference type="PANTHER" id="PTHR43116">
    <property type="entry name" value="PEPTIDE CHAIN RELEASE FACTOR 2"/>
    <property type="match status" value="1"/>
</dbReference>
<comment type="similarity">
    <text evidence="2 6">Belongs to the prokaryotic/mitochondrial release factor family.</text>
</comment>
<comment type="PTM">
    <text evidence="6">Methylated by PrmC. Methylation increases the termination efficiency of RF2.</text>
</comment>
<dbReference type="SUPFAM" id="SSF75620">
    <property type="entry name" value="Release factor"/>
    <property type="match status" value="1"/>
</dbReference>
<gene>
    <name evidence="6 9" type="primary">prfB</name>
    <name evidence="9" type="ORF">ACJDUG_02820</name>
</gene>
<accession>A0ABW8T454</accession>
<feature type="modified residue" description="N5-methylglutamine" evidence="6">
    <location>
        <position position="253"/>
    </location>
</feature>
<keyword evidence="4 6" id="KW-0488">Methylation</keyword>
<dbReference type="Proteomes" id="UP001623591">
    <property type="component" value="Unassembled WGS sequence"/>
</dbReference>
<comment type="function">
    <text evidence="1 6">Peptide chain release factor 2 directs the termination of translation in response to the peptide chain termination codons UGA and UAA.</text>
</comment>
<dbReference type="EMBL" id="JBJHZZ010000001">
    <property type="protein sequence ID" value="MFL0245909.1"/>
    <property type="molecule type" value="Genomic_DNA"/>
</dbReference>
<evidence type="ECO:0000259" key="8">
    <source>
        <dbReference type="PROSITE" id="PS00745"/>
    </source>
</evidence>
<evidence type="ECO:0000313" key="10">
    <source>
        <dbReference type="Proteomes" id="UP001623591"/>
    </source>
</evidence>
<keyword evidence="7" id="KW-0175">Coiled coil</keyword>
<dbReference type="PROSITE" id="PS00745">
    <property type="entry name" value="RF_PROK_I"/>
    <property type="match status" value="1"/>
</dbReference>
<evidence type="ECO:0000256" key="3">
    <source>
        <dbReference type="ARBA" id="ARBA00019192"/>
    </source>
</evidence>
<dbReference type="RefSeq" id="WP_406768363.1">
    <property type="nucleotide sequence ID" value="NZ_JBJHZZ010000001.1"/>
</dbReference>
<dbReference type="SMART" id="SM00937">
    <property type="entry name" value="PCRF"/>
    <property type="match status" value="1"/>
</dbReference>
<keyword evidence="5 6" id="KW-0648">Protein biosynthesis</keyword>
<evidence type="ECO:0000256" key="5">
    <source>
        <dbReference type="ARBA" id="ARBA00022917"/>
    </source>
</evidence>
<dbReference type="InterPro" id="IPR045853">
    <property type="entry name" value="Pep_chain_release_fac_I_sf"/>
</dbReference>
<evidence type="ECO:0000256" key="6">
    <source>
        <dbReference type="HAMAP-Rule" id="MF_00094"/>
    </source>
</evidence>
<evidence type="ECO:0000256" key="4">
    <source>
        <dbReference type="ARBA" id="ARBA00022481"/>
    </source>
</evidence>
<dbReference type="InterPro" id="IPR004374">
    <property type="entry name" value="PrfB"/>
</dbReference>
<feature type="coiled-coil region" evidence="7">
    <location>
        <begin position="5"/>
        <end position="48"/>
    </location>
</feature>
<dbReference type="InterPro" id="IPR005139">
    <property type="entry name" value="PCRF"/>
</dbReference>
<proteinExistence type="inferred from homology"/>
<organism evidence="9 10">
    <name type="scientific">Candidatus Clostridium stratigraminis</name>
    <dbReference type="NCBI Taxonomy" id="3381661"/>
    <lineage>
        <taxon>Bacteria</taxon>
        <taxon>Bacillati</taxon>
        <taxon>Bacillota</taxon>
        <taxon>Clostridia</taxon>
        <taxon>Eubacteriales</taxon>
        <taxon>Clostridiaceae</taxon>
        <taxon>Clostridium</taxon>
    </lineage>
</organism>
<dbReference type="Pfam" id="PF03462">
    <property type="entry name" value="PCRF"/>
    <property type="match status" value="1"/>
</dbReference>
<comment type="subcellular location">
    <subcellularLocation>
        <location evidence="6">Cytoplasm</location>
    </subcellularLocation>
</comment>
<reference evidence="9 10" key="1">
    <citation type="submission" date="2024-11" db="EMBL/GenBank/DDBJ databases">
        <authorList>
            <person name="Heng Y.C."/>
            <person name="Lim A.C.H."/>
            <person name="Lee J.K.Y."/>
            <person name="Kittelmann S."/>
        </authorList>
    </citation>
    <scope>NUCLEOTIDE SEQUENCE [LARGE SCALE GENOMIC DNA]</scope>
    <source>
        <strain evidence="9 10">WILCCON 0185</strain>
    </source>
</reference>
<protein>
    <recommendedName>
        <fullName evidence="3 6">Peptide chain release factor 2</fullName>
        <shortName evidence="6">RF-2</shortName>
    </recommendedName>
</protein>
<dbReference type="HAMAP" id="MF_00094">
    <property type="entry name" value="Rel_fac_2"/>
    <property type="match status" value="1"/>
</dbReference>
<dbReference type="Pfam" id="PF00472">
    <property type="entry name" value="RF-1"/>
    <property type="match status" value="1"/>
</dbReference>
<sequence length="373" mass="42404">MFAEFEEAVNSIDTLQKELNEIRGSLDIEALEKKLEEFENKMQELDFWNDSRNAQGITQEAKLIKDKIENFYSLKNRLEDVKVLIELSSLDEDENIKSEVIGELKLLSKDLEKLRIEIMLSGEYDRDNAILNLHAGAGGTDAQDWTEMLLRMYTRWCINKGYKIETIDFEPGDEAGIKGTAVRVIGEFAYGYLKAEKGIHRLVRISPFNSAGKRQTSFASVEVLPELTDEQDIEIRPEDLKIDTYRAGGAGGQYVNKTESAIRITHIPTGIVVQCQNERSQHSNKETAMKMLKGKLIELKERAHKEKVEDLTGELRDIGWGSQIRSYVFQPYTMVKDHRTNAEAGNIGAVMDGDIDIFINEYLKQSSNGKLEL</sequence>
<dbReference type="InterPro" id="IPR000352">
    <property type="entry name" value="Pep_chain_release_fac_I"/>
</dbReference>
<dbReference type="PANTHER" id="PTHR43116:SF3">
    <property type="entry name" value="CLASS I PEPTIDE CHAIN RELEASE FACTOR"/>
    <property type="match status" value="1"/>
</dbReference>
<keyword evidence="6" id="KW-0963">Cytoplasm</keyword>
<dbReference type="Gene3D" id="3.30.70.1660">
    <property type="match status" value="1"/>
</dbReference>
<evidence type="ECO:0000256" key="1">
    <source>
        <dbReference type="ARBA" id="ARBA00002613"/>
    </source>
</evidence>
<evidence type="ECO:0000313" key="9">
    <source>
        <dbReference type="EMBL" id="MFL0245909.1"/>
    </source>
</evidence>
<evidence type="ECO:0000256" key="7">
    <source>
        <dbReference type="SAM" id="Coils"/>
    </source>
</evidence>
<evidence type="ECO:0000256" key="2">
    <source>
        <dbReference type="ARBA" id="ARBA00010835"/>
    </source>
</evidence>
<name>A0ABW8T454_9CLOT</name>
<comment type="caution">
    <text evidence="9">The sequence shown here is derived from an EMBL/GenBank/DDBJ whole genome shotgun (WGS) entry which is preliminary data.</text>
</comment>
<dbReference type="NCBIfam" id="TIGR00020">
    <property type="entry name" value="prfB"/>
    <property type="match status" value="1"/>
</dbReference>
<dbReference type="Gene3D" id="3.30.160.20">
    <property type="match status" value="1"/>
</dbReference>
<feature type="domain" description="Prokaryotic-type class I peptide chain release factors" evidence="8">
    <location>
        <begin position="246"/>
        <end position="262"/>
    </location>
</feature>
<dbReference type="Gene3D" id="1.20.58.410">
    <property type="entry name" value="Release factor"/>
    <property type="match status" value="1"/>
</dbReference>
<keyword evidence="10" id="KW-1185">Reference proteome</keyword>